<name>W1Y4V1_9ZZZZ</name>
<evidence type="ECO:0000313" key="2">
    <source>
        <dbReference type="EMBL" id="ETJ37572.1"/>
    </source>
</evidence>
<keyword evidence="1" id="KW-1133">Transmembrane helix</keyword>
<dbReference type="AlphaFoldDB" id="W1Y4V1"/>
<gene>
    <name evidence="2" type="ORF">Q604_UNBC08210G0001</name>
</gene>
<organism evidence="2">
    <name type="scientific">human gut metagenome</name>
    <dbReference type="NCBI Taxonomy" id="408170"/>
    <lineage>
        <taxon>unclassified sequences</taxon>
        <taxon>metagenomes</taxon>
        <taxon>organismal metagenomes</taxon>
    </lineage>
</organism>
<proteinExistence type="predicted"/>
<feature type="non-terminal residue" evidence="2">
    <location>
        <position position="26"/>
    </location>
</feature>
<evidence type="ECO:0000256" key="1">
    <source>
        <dbReference type="SAM" id="Phobius"/>
    </source>
</evidence>
<reference evidence="2" key="1">
    <citation type="submission" date="2013-12" db="EMBL/GenBank/DDBJ databases">
        <title>A Varibaculum cambriense genome reconstructed from a premature infant gut community with otherwise low bacterial novelty that shifts toward anaerobic metabolism during the third week of life.</title>
        <authorList>
            <person name="Brown C.T."/>
            <person name="Sharon I."/>
            <person name="Thomas B.C."/>
            <person name="Castelle C.J."/>
            <person name="Morowitz M.J."/>
            <person name="Banfield J.F."/>
        </authorList>
    </citation>
    <scope>NUCLEOTIDE SEQUENCE</scope>
</reference>
<keyword evidence="1" id="KW-0812">Transmembrane</keyword>
<sequence length="26" mass="2873">MKTQRLTFTVAIIAILIITAYIPAIP</sequence>
<keyword evidence="1" id="KW-0472">Membrane</keyword>
<feature type="transmembrane region" description="Helical" evidence="1">
    <location>
        <begin position="6"/>
        <end position="25"/>
    </location>
</feature>
<dbReference type="EMBL" id="AZMM01008210">
    <property type="protein sequence ID" value="ETJ37572.1"/>
    <property type="molecule type" value="Genomic_DNA"/>
</dbReference>
<accession>W1Y4V1</accession>
<comment type="caution">
    <text evidence="2">The sequence shown here is derived from an EMBL/GenBank/DDBJ whole genome shotgun (WGS) entry which is preliminary data.</text>
</comment>
<protein>
    <submittedName>
        <fullName evidence="2">Uncharacterized protein</fullName>
    </submittedName>
</protein>